<dbReference type="Proteomes" id="UP000091956">
    <property type="component" value="Unassembled WGS sequence"/>
</dbReference>
<protein>
    <submittedName>
        <fullName evidence="3">Uncharacterized protein</fullName>
    </submittedName>
</protein>
<keyword evidence="4" id="KW-1185">Reference proteome</keyword>
<dbReference type="RefSeq" id="XP_018134894.1">
    <property type="nucleotide sequence ID" value="XM_018270157.1"/>
</dbReference>
<organism evidence="3 4">
    <name type="scientific">Pseudogymnoascus verrucosus</name>
    <dbReference type="NCBI Taxonomy" id="342668"/>
    <lineage>
        <taxon>Eukaryota</taxon>
        <taxon>Fungi</taxon>
        <taxon>Dikarya</taxon>
        <taxon>Ascomycota</taxon>
        <taxon>Pezizomycotina</taxon>
        <taxon>Leotiomycetes</taxon>
        <taxon>Thelebolales</taxon>
        <taxon>Thelebolaceae</taxon>
        <taxon>Pseudogymnoascus</taxon>
    </lineage>
</organism>
<dbReference type="InterPro" id="IPR054357">
    <property type="entry name" value="MFE-2_N"/>
</dbReference>
<evidence type="ECO:0000259" key="1">
    <source>
        <dbReference type="Pfam" id="PF01575"/>
    </source>
</evidence>
<dbReference type="PANTHER" id="PTHR13078:SF57">
    <property type="entry name" value="DEHYDRATASE, PUTATIVE (AFU_ORTHOLOGUE AFUA_5G00640)-RELATED"/>
    <property type="match status" value="1"/>
</dbReference>
<name>A0A2P2SWG8_9PEZI</name>
<dbReference type="PANTHER" id="PTHR13078">
    <property type="entry name" value="PEROXISOMAL MULTIFUNCTIONAL ENZYME TYPE 2-RELATED"/>
    <property type="match status" value="1"/>
</dbReference>
<evidence type="ECO:0000313" key="4">
    <source>
        <dbReference type="Proteomes" id="UP000091956"/>
    </source>
</evidence>
<evidence type="ECO:0000259" key="2">
    <source>
        <dbReference type="Pfam" id="PF22622"/>
    </source>
</evidence>
<dbReference type="Gene3D" id="3.10.129.10">
    <property type="entry name" value="Hotdog Thioesterase"/>
    <property type="match status" value="2"/>
</dbReference>
<dbReference type="InterPro" id="IPR029069">
    <property type="entry name" value="HotDog_dom_sf"/>
</dbReference>
<dbReference type="GO" id="GO:0004300">
    <property type="term" value="F:enoyl-CoA hydratase activity"/>
    <property type="evidence" value="ECO:0007669"/>
    <property type="project" value="TreeGrafter"/>
</dbReference>
<feature type="domain" description="Peroxisomal multifunctional enzyme type 2-like N-terminal" evidence="2">
    <location>
        <begin position="21"/>
        <end position="151"/>
    </location>
</feature>
<sequence length="309" mass="34096">MASPVKLPGAGFKFPSVPCSWNKRDSLLFSTSIGCKAYESQFLNELHPDFQSFPTYPVILQFKGSYQSIIDYYTTTRTPAIPGVPPVDQTRVLDGQRHIQIFQPLPASSTDHAFELQITCLGVADKGPAGMITETEAVLVDTLTGTKYCRILRQSFAVGQGGWGGPKKEKETVYVPPKRQSDAVYTQVTTKETAHLYRLNGDYNPLHCDGVVAKKAGFKGIILHGLCTWNMSAHAVVSTFAGGDGRRLREFQARFKKVVYPGDTLLVEMWKMGRENGLQEVLFRTSVEGQEVLNNGRALLSIESAATKL</sequence>
<dbReference type="InterPro" id="IPR002539">
    <property type="entry name" value="MaoC-like_dom"/>
</dbReference>
<dbReference type="GO" id="GO:0003857">
    <property type="term" value="F:(3S)-3-hydroxyacyl-CoA dehydrogenase (NAD+) activity"/>
    <property type="evidence" value="ECO:0007669"/>
    <property type="project" value="TreeGrafter"/>
</dbReference>
<reference evidence="3 4" key="1">
    <citation type="submission" date="2016-03" db="EMBL/GenBank/DDBJ databases">
        <title>Comparative genomics of Pseudogymnoascus destructans, the fungus causing white-nose syndrome of bats.</title>
        <authorList>
            <person name="Palmer J.M."/>
            <person name="Drees K.P."/>
            <person name="Foster J.T."/>
            <person name="Lindner D.L."/>
        </authorList>
    </citation>
    <scope>NUCLEOTIDE SEQUENCE [LARGE SCALE GENOMIC DNA]</scope>
    <source>
        <strain evidence="3 4">UAMH 10579</strain>
    </source>
</reference>
<dbReference type="AlphaFoldDB" id="A0A2P2SWG8"/>
<dbReference type="GO" id="GO:0044594">
    <property type="term" value="F:17-beta-hydroxysteroid dehydrogenase (NAD+) activity"/>
    <property type="evidence" value="ECO:0007669"/>
    <property type="project" value="TreeGrafter"/>
</dbReference>
<gene>
    <name evidence="3" type="ORF">VE01_00629</name>
</gene>
<dbReference type="OrthoDB" id="60204at2759"/>
<reference evidence="4" key="2">
    <citation type="journal article" date="2018" name="Nat. Commun.">
        <title>Extreme sensitivity to ultraviolet light in the fungal pathogen causing white-nose syndrome of bats.</title>
        <authorList>
            <person name="Palmer J.M."/>
            <person name="Drees K.P."/>
            <person name="Foster J.T."/>
            <person name="Lindner D.L."/>
        </authorList>
    </citation>
    <scope>NUCLEOTIDE SEQUENCE [LARGE SCALE GENOMIC DNA]</scope>
    <source>
        <strain evidence="4">UAMH 10579</strain>
    </source>
</reference>
<dbReference type="CDD" id="cd03448">
    <property type="entry name" value="HDE_HSD"/>
    <property type="match status" value="1"/>
</dbReference>
<dbReference type="STRING" id="342668.A0A2P2SWG8"/>
<dbReference type="GO" id="GO:0006635">
    <property type="term" value="P:fatty acid beta-oxidation"/>
    <property type="evidence" value="ECO:0007669"/>
    <property type="project" value="TreeGrafter"/>
</dbReference>
<dbReference type="GO" id="GO:0005777">
    <property type="term" value="C:peroxisome"/>
    <property type="evidence" value="ECO:0007669"/>
    <property type="project" value="TreeGrafter"/>
</dbReference>
<dbReference type="GeneID" id="28834015"/>
<accession>A0A2P2SWG8</accession>
<feature type="domain" description="MaoC-like" evidence="1">
    <location>
        <begin position="177"/>
        <end position="288"/>
    </location>
</feature>
<dbReference type="SUPFAM" id="SSF54637">
    <property type="entry name" value="Thioesterase/thiol ester dehydrase-isomerase"/>
    <property type="match status" value="2"/>
</dbReference>
<evidence type="ECO:0000313" key="3">
    <source>
        <dbReference type="EMBL" id="OBU01162.1"/>
    </source>
</evidence>
<dbReference type="EMBL" id="KV460207">
    <property type="protein sequence ID" value="OBU01162.1"/>
    <property type="molecule type" value="Genomic_DNA"/>
</dbReference>
<dbReference type="Pfam" id="PF01575">
    <property type="entry name" value="MaoC_dehydratas"/>
    <property type="match status" value="1"/>
</dbReference>
<proteinExistence type="predicted"/>
<dbReference type="Pfam" id="PF22622">
    <property type="entry name" value="MFE-2_hydrat-2_N"/>
    <property type="match status" value="1"/>
</dbReference>